<feature type="compositionally biased region" description="Polar residues" evidence="4">
    <location>
        <begin position="14"/>
        <end position="29"/>
    </location>
</feature>
<dbReference type="Gene3D" id="3.40.50.410">
    <property type="entry name" value="von Willebrand factor, type A domain"/>
    <property type="match status" value="1"/>
</dbReference>
<dbReference type="SUPFAM" id="SSF81995">
    <property type="entry name" value="beta-sandwich domain of Sec23/24"/>
    <property type="match status" value="1"/>
</dbReference>
<evidence type="ECO:0000313" key="10">
    <source>
        <dbReference type="EMBL" id="KAG0560567.1"/>
    </source>
</evidence>
<accession>A0A8T0GPQ2</accession>
<dbReference type="InterPro" id="IPR036174">
    <property type="entry name" value="Znf_Sec23_Sec24_sf"/>
</dbReference>
<name>A0A8T0GPQ2_CERPU</name>
<dbReference type="SUPFAM" id="SSF53300">
    <property type="entry name" value="vWA-like"/>
    <property type="match status" value="1"/>
</dbReference>
<gene>
    <name evidence="10" type="ORF">KC19_10G190200</name>
</gene>
<feature type="domain" description="Gelsolin-like" evidence="5">
    <location>
        <begin position="1038"/>
        <end position="1109"/>
    </location>
</feature>
<dbReference type="InterPro" id="IPR006895">
    <property type="entry name" value="Znf_Sec23_Sec24"/>
</dbReference>
<protein>
    <submittedName>
        <fullName evidence="10">Uncharacterized protein</fullName>
    </submittedName>
</protein>
<feature type="compositionally biased region" description="Polar residues" evidence="4">
    <location>
        <begin position="413"/>
        <end position="439"/>
    </location>
</feature>
<comment type="similarity">
    <text evidence="1">Belongs to the SEC23/SEC24 family. SEC24 subfamily.</text>
</comment>
<feature type="compositionally biased region" description="Pro residues" evidence="4">
    <location>
        <begin position="131"/>
        <end position="145"/>
    </location>
</feature>
<evidence type="ECO:0000256" key="4">
    <source>
        <dbReference type="SAM" id="MobiDB-lite"/>
    </source>
</evidence>
<dbReference type="InterPro" id="IPR029006">
    <property type="entry name" value="ADF-H/Gelsolin-like_dom_sf"/>
</dbReference>
<feature type="compositionally biased region" description="Pro residues" evidence="4">
    <location>
        <begin position="68"/>
        <end position="95"/>
    </location>
</feature>
<evidence type="ECO:0000259" key="5">
    <source>
        <dbReference type="Pfam" id="PF00626"/>
    </source>
</evidence>
<dbReference type="Pfam" id="PF04811">
    <property type="entry name" value="Sec23_trunk"/>
    <property type="match status" value="1"/>
</dbReference>
<dbReference type="GO" id="GO:0008270">
    <property type="term" value="F:zinc ion binding"/>
    <property type="evidence" value="ECO:0007669"/>
    <property type="project" value="InterPro"/>
</dbReference>
<evidence type="ECO:0000259" key="9">
    <source>
        <dbReference type="Pfam" id="PF08033"/>
    </source>
</evidence>
<dbReference type="Pfam" id="PF08033">
    <property type="entry name" value="Sec23_BS"/>
    <property type="match status" value="1"/>
</dbReference>
<reference evidence="10" key="1">
    <citation type="submission" date="2020-06" db="EMBL/GenBank/DDBJ databases">
        <title>WGS assembly of Ceratodon purpureus strain R40.</title>
        <authorList>
            <person name="Carey S.B."/>
            <person name="Jenkins J."/>
            <person name="Shu S."/>
            <person name="Lovell J.T."/>
            <person name="Sreedasyam A."/>
            <person name="Maumus F."/>
            <person name="Tiley G.P."/>
            <person name="Fernandez-Pozo N."/>
            <person name="Barry K."/>
            <person name="Chen C."/>
            <person name="Wang M."/>
            <person name="Lipzen A."/>
            <person name="Daum C."/>
            <person name="Saski C.A."/>
            <person name="Payton A.C."/>
            <person name="Mcbreen J.C."/>
            <person name="Conrad R.E."/>
            <person name="Kollar L.M."/>
            <person name="Olsson S."/>
            <person name="Huttunen S."/>
            <person name="Landis J.B."/>
            <person name="Wickett N.J."/>
            <person name="Johnson M.G."/>
            <person name="Rensing S.A."/>
            <person name="Grimwood J."/>
            <person name="Schmutz J."/>
            <person name="Mcdaniel S.F."/>
        </authorList>
    </citation>
    <scope>NUCLEOTIDE SEQUENCE</scope>
    <source>
        <strain evidence="10">R40</strain>
    </source>
</reference>
<dbReference type="SUPFAM" id="SSF82754">
    <property type="entry name" value="C-terminal, gelsolin-like domain of Sec23/24"/>
    <property type="match status" value="1"/>
</dbReference>
<dbReference type="Gene3D" id="2.30.30.380">
    <property type="entry name" value="Zn-finger domain of Sec23/24"/>
    <property type="match status" value="1"/>
</dbReference>
<sequence>MGREGEWSAPGQYPQGTQPTGYASQNMQSYPGAPGGQYAQGTTPMQPGMRGPSPPGPPPSQYGNTAPMRPPGPPGPPYGTPPPAARPPWAGPPGGPMARPSLGSGPPGPPPIAAPLGQSPLANRSYGGPPAGGPPQMRPQAPQPTNPSANAPRGMTGPPPGPYGGPGAFAAGGPPVAASRPAFSQPQPAPAFQSTRPYQVSSPSAPTGPSTGPPSFSYPQPGNQVPPSSVPAGPPMGPPSFSYQQAPANGPPQGPPSGQFSGSINQLPGQGPRQSMGQPEPLYRPMHNLQGSPAVAPLAQQLQGMSMGPINQHPTGPPGPTGFSAPSQSLSGPPYTTPPSWPTPQRRVYPEAYAGQPPSGSMPPMPGAPQQLHAGQPPMLGGMAPGLQTMSQPGSPAGGQPGSASRIDPNQIPRPQSTASPLQFDTRVNGSANLPPSATTHFVVRDTGNCSPRFMRCTLNQIPCSGDLLSNSGMPLAVMVQPLALPDPSEEPIQIVDFGESGPVRCLAPHCKAYINPFMRFIDQGRRFICNLCGHTSETPRDYLCNLGPDGRRRDADMRPELARGTVEFVAPKEYMVRPPMPQVFFFLVDVSMNAVSTGAVTSACNAINRALGDLGDDPRTLVGIATFDSTVHFYNLNKNLQTPSMLVVPDIQDVYTPRQTDLLVPIIEVRERLEQLLETIPSMFQNNRIPESAFGAAVKGAYLAMKATGGKLLVFQTVLPSVGFGALSAREGEGKINEKEAQKLLQASDKVLRTMALELAEFQVCVDLFLTTQNYVDIASLAVIPRSTGGQIYYYHEFQANVDSAKLDNDLRWNVTRPQGLECVMRVRCSNGLQVQDYYGNFCKRNPTDVDLPAIDCDKTIMVTFKHDDKFQDNAECCFQSALLYTTTSGQRRIRLNTLSLSCTTALASLFRGADLDAQFTHFLKQTAQDVTTTPVAQERERMSGQCVNILYTYRKFCATASSSGQLILPEALKLLPLYTMALTKSVGLRTDARIDERSYWLTRAASLSASLAIPLVYPRMFGVHNLPSKEDLGGAILPPTLSLSSENLEHDGIYLLENGEDALLYVNLQASREVLHQLFGVHSIDELAVGQFSLQDYDNDLSRRLNEVVNEIRRQRCSYLRLRLLKRSDPREILFFNCLVEDKTALGLSYVEYLVQTHRQIQNRMT</sequence>
<keyword evidence="11" id="KW-1185">Reference proteome</keyword>
<feature type="domain" description="Sec23/Sec24 helical" evidence="8">
    <location>
        <begin position="916"/>
        <end position="1014"/>
    </location>
</feature>
<dbReference type="InterPro" id="IPR012990">
    <property type="entry name" value="Beta-sandwich_Sec23_24"/>
</dbReference>
<dbReference type="PANTHER" id="PTHR13803">
    <property type="entry name" value="SEC24-RELATED PROTEIN"/>
    <property type="match status" value="1"/>
</dbReference>
<feature type="domain" description="Sec23/Sec24 beta-sandwich" evidence="9">
    <location>
        <begin position="821"/>
        <end position="905"/>
    </location>
</feature>
<feature type="compositionally biased region" description="Low complexity" evidence="4">
    <location>
        <begin position="168"/>
        <end position="194"/>
    </location>
</feature>
<proteinExistence type="inferred from homology"/>
<dbReference type="GO" id="GO:0006886">
    <property type="term" value="P:intracellular protein transport"/>
    <property type="evidence" value="ECO:0007669"/>
    <property type="project" value="InterPro"/>
</dbReference>
<evidence type="ECO:0000259" key="8">
    <source>
        <dbReference type="Pfam" id="PF04815"/>
    </source>
</evidence>
<evidence type="ECO:0000256" key="3">
    <source>
        <dbReference type="ARBA" id="ARBA00022927"/>
    </source>
</evidence>
<feature type="domain" description="Zinc finger Sec23/Sec24-type" evidence="6">
    <location>
        <begin position="503"/>
        <end position="543"/>
    </location>
</feature>
<dbReference type="CDD" id="cd01479">
    <property type="entry name" value="Sec24-like"/>
    <property type="match status" value="1"/>
</dbReference>
<feature type="region of interest" description="Disordered" evidence="4">
    <location>
        <begin position="1"/>
        <end position="439"/>
    </location>
</feature>
<evidence type="ECO:0000256" key="1">
    <source>
        <dbReference type="ARBA" id="ARBA00008334"/>
    </source>
</evidence>
<dbReference type="Gene3D" id="2.60.40.1670">
    <property type="entry name" value="beta-sandwich domain of Sec23/24"/>
    <property type="match status" value="1"/>
</dbReference>
<dbReference type="Pfam" id="PF00626">
    <property type="entry name" value="Gelsolin"/>
    <property type="match status" value="1"/>
</dbReference>
<dbReference type="InterPro" id="IPR006896">
    <property type="entry name" value="Sec23/24_trunk_dom"/>
</dbReference>
<dbReference type="InterPro" id="IPR036175">
    <property type="entry name" value="Sec23/24_helical_dom_sf"/>
</dbReference>
<evidence type="ECO:0000259" key="6">
    <source>
        <dbReference type="Pfam" id="PF04810"/>
    </source>
</evidence>
<dbReference type="InterPro" id="IPR050550">
    <property type="entry name" value="SEC23_SEC24_subfamily"/>
</dbReference>
<dbReference type="InterPro" id="IPR041742">
    <property type="entry name" value="Sec24-like_trunk_dom"/>
</dbReference>
<dbReference type="GO" id="GO:0000149">
    <property type="term" value="F:SNARE binding"/>
    <property type="evidence" value="ECO:0007669"/>
    <property type="project" value="TreeGrafter"/>
</dbReference>
<comment type="caution">
    <text evidence="10">The sequence shown here is derived from an EMBL/GenBank/DDBJ whole genome shotgun (WGS) entry which is preliminary data.</text>
</comment>
<keyword evidence="3" id="KW-0653">Protein transport</keyword>
<feature type="compositionally biased region" description="Pro residues" evidence="4">
    <location>
        <begin position="228"/>
        <end position="238"/>
    </location>
</feature>
<dbReference type="SUPFAM" id="SSF82919">
    <property type="entry name" value="Zn-finger domain of Sec23/24"/>
    <property type="match status" value="1"/>
</dbReference>
<organism evidence="10 11">
    <name type="scientific">Ceratodon purpureus</name>
    <name type="common">Fire moss</name>
    <name type="synonym">Dicranum purpureum</name>
    <dbReference type="NCBI Taxonomy" id="3225"/>
    <lineage>
        <taxon>Eukaryota</taxon>
        <taxon>Viridiplantae</taxon>
        <taxon>Streptophyta</taxon>
        <taxon>Embryophyta</taxon>
        <taxon>Bryophyta</taxon>
        <taxon>Bryophytina</taxon>
        <taxon>Bryopsida</taxon>
        <taxon>Dicranidae</taxon>
        <taxon>Pseudoditrichales</taxon>
        <taxon>Ditrichaceae</taxon>
        <taxon>Ceratodon</taxon>
    </lineage>
</organism>
<dbReference type="GO" id="GO:0030127">
    <property type="term" value="C:COPII vesicle coat"/>
    <property type="evidence" value="ECO:0007669"/>
    <property type="project" value="InterPro"/>
</dbReference>
<dbReference type="GO" id="GO:0090110">
    <property type="term" value="P:COPII-coated vesicle cargo loading"/>
    <property type="evidence" value="ECO:0007669"/>
    <property type="project" value="TreeGrafter"/>
</dbReference>
<dbReference type="InterPro" id="IPR036465">
    <property type="entry name" value="vWFA_dom_sf"/>
</dbReference>
<feature type="domain" description="Sec23/Sec24 trunk" evidence="7">
    <location>
        <begin position="580"/>
        <end position="816"/>
    </location>
</feature>
<feature type="compositionally biased region" description="Low complexity" evidence="4">
    <location>
        <begin position="201"/>
        <end position="219"/>
    </location>
</feature>
<dbReference type="Gene3D" id="1.20.120.730">
    <property type="entry name" value="Sec23/Sec24 helical domain"/>
    <property type="match status" value="1"/>
</dbReference>
<dbReference type="InterPro" id="IPR007123">
    <property type="entry name" value="Gelsolin-like_dom"/>
</dbReference>
<dbReference type="Proteomes" id="UP000822688">
    <property type="component" value="Chromosome 10"/>
</dbReference>
<keyword evidence="2" id="KW-0813">Transport</keyword>
<dbReference type="EMBL" id="CM026431">
    <property type="protein sequence ID" value="KAG0560567.1"/>
    <property type="molecule type" value="Genomic_DNA"/>
</dbReference>
<dbReference type="Pfam" id="PF04810">
    <property type="entry name" value="zf-Sec23_Sec24"/>
    <property type="match status" value="1"/>
</dbReference>
<dbReference type="Pfam" id="PF04815">
    <property type="entry name" value="Sec23_helical"/>
    <property type="match status" value="1"/>
</dbReference>
<dbReference type="Gene3D" id="3.40.20.10">
    <property type="entry name" value="Severin"/>
    <property type="match status" value="1"/>
</dbReference>
<dbReference type="InterPro" id="IPR036180">
    <property type="entry name" value="Gelsolin-like_dom_sf"/>
</dbReference>
<evidence type="ECO:0000313" key="11">
    <source>
        <dbReference type="Proteomes" id="UP000822688"/>
    </source>
</evidence>
<dbReference type="AlphaFoldDB" id="A0A8T0GPQ2"/>
<dbReference type="InterPro" id="IPR006900">
    <property type="entry name" value="Sec23/24_helical_dom"/>
</dbReference>
<dbReference type="SUPFAM" id="SSF81811">
    <property type="entry name" value="Helical domain of Sec23/24"/>
    <property type="match status" value="1"/>
</dbReference>
<feature type="compositionally biased region" description="Polar residues" evidence="4">
    <location>
        <begin position="264"/>
        <end position="277"/>
    </location>
</feature>
<evidence type="ECO:0000259" key="7">
    <source>
        <dbReference type="Pfam" id="PF04811"/>
    </source>
</evidence>
<evidence type="ECO:0000256" key="2">
    <source>
        <dbReference type="ARBA" id="ARBA00022448"/>
    </source>
</evidence>
<dbReference type="GO" id="GO:0070971">
    <property type="term" value="C:endoplasmic reticulum exit site"/>
    <property type="evidence" value="ECO:0007669"/>
    <property type="project" value="TreeGrafter"/>
</dbReference>
<dbReference type="PANTHER" id="PTHR13803:SF4">
    <property type="entry name" value="SECRETORY 24CD, ISOFORM C"/>
    <property type="match status" value="1"/>
</dbReference>